<comment type="caution">
    <text evidence="2">The sequence shown here is derived from an EMBL/GenBank/DDBJ whole genome shotgun (WGS) entry which is preliminary data.</text>
</comment>
<feature type="non-terminal residue" evidence="2">
    <location>
        <position position="1"/>
    </location>
</feature>
<feature type="region of interest" description="Disordered" evidence="1">
    <location>
        <begin position="1"/>
        <end position="46"/>
    </location>
</feature>
<gene>
    <name evidence="2" type="ORF">JMJ77_001090</name>
</gene>
<evidence type="ECO:0000313" key="2">
    <source>
        <dbReference type="EMBL" id="KAG7054014.1"/>
    </source>
</evidence>
<dbReference type="EMBL" id="JAESDN010000003">
    <property type="protein sequence ID" value="KAG7054014.1"/>
    <property type="molecule type" value="Genomic_DNA"/>
</dbReference>
<feature type="compositionally biased region" description="Polar residues" evidence="1">
    <location>
        <begin position="35"/>
        <end position="44"/>
    </location>
</feature>
<organism evidence="2 3">
    <name type="scientific">Colletotrichum scovillei</name>
    <dbReference type="NCBI Taxonomy" id="1209932"/>
    <lineage>
        <taxon>Eukaryota</taxon>
        <taxon>Fungi</taxon>
        <taxon>Dikarya</taxon>
        <taxon>Ascomycota</taxon>
        <taxon>Pezizomycotina</taxon>
        <taxon>Sordariomycetes</taxon>
        <taxon>Hypocreomycetidae</taxon>
        <taxon>Glomerellales</taxon>
        <taxon>Glomerellaceae</taxon>
        <taxon>Colletotrichum</taxon>
        <taxon>Colletotrichum acutatum species complex</taxon>
    </lineage>
</organism>
<keyword evidence="3" id="KW-1185">Reference proteome</keyword>
<sequence length="86" mass="9428">ERREGGRQPCTHLPWAQPSPAQSASQPGRPDTPVAPQSRTQTRSLMDGWMDGTSRLLRGRFPGEGLGRATYPYPSVNINLPGSDLR</sequence>
<feature type="compositionally biased region" description="Low complexity" evidence="1">
    <location>
        <begin position="16"/>
        <end position="27"/>
    </location>
</feature>
<dbReference type="AlphaFoldDB" id="A0A9P7RD60"/>
<name>A0A9P7RD60_9PEZI</name>
<reference evidence="2" key="1">
    <citation type="submission" date="2021-05" db="EMBL/GenBank/DDBJ databases">
        <title>Comparative genomics of three Colletotrichum scovillei strains and genetic complementation revealed genes involved fungal growth and virulence on chili pepper.</title>
        <authorList>
            <person name="Hsieh D.-K."/>
            <person name="Chuang S.-C."/>
            <person name="Chen C.-Y."/>
            <person name="Chao Y.-T."/>
            <person name="Lu M.-Y.J."/>
            <person name="Lee M.-H."/>
            <person name="Shih M.-C."/>
        </authorList>
    </citation>
    <scope>NUCLEOTIDE SEQUENCE</scope>
    <source>
        <strain evidence="2">Coll-153</strain>
    </source>
</reference>
<proteinExistence type="predicted"/>
<evidence type="ECO:0000313" key="3">
    <source>
        <dbReference type="Proteomes" id="UP000699042"/>
    </source>
</evidence>
<accession>A0A9P7RD60</accession>
<evidence type="ECO:0000256" key="1">
    <source>
        <dbReference type="SAM" id="MobiDB-lite"/>
    </source>
</evidence>
<protein>
    <submittedName>
        <fullName evidence="2">Uncharacterized protein</fullName>
    </submittedName>
</protein>
<dbReference type="Proteomes" id="UP000699042">
    <property type="component" value="Unassembled WGS sequence"/>
</dbReference>